<evidence type="ECO:0000313" key="1">
    <source>
        <dbReference type="EMBL" id="WIW69995.1"/>
    </source>
</evidence>
<gene>
    <name evidence="1" type="ORF">P3F81_08790</name>
</gene>
<reference evidence="1" key="1">
    <citation type="submission" date="2023-03" db="EMBL/GenBank/DDBJ databases">
        <title>Selenobaculum gbiensis gen. nov. sp. nov., a new bacterium isolated from the gut microbiota of IBD patient.</title>
        <authorList>
            <person name="Yeo S."/>
            <person name="Park H."/>
            <person name="Huh C.S."/>
        </authorList>
    </citation>
    <scope>NUCLEOTIDE SEQUENCE</scope>
    <source>
        <strain evidence="1">ICN-92133</strain>
    </source>
</reference>
<accession>A0A9Y2ETH1</accession>
<dbReference type="EMBL" id="CP120678">
    <property type="protein sequence ID" value="WIW69995.1"/>
    <property type="molecule type" value="Genomic_DNA"/>
</dbReference>
<dbReference type="AlphaFoldDB" id="A0A9Y2ETH1"/>
<dbReference type="KEGG" id="sgbi:P3F81_08790"/>
<dbReference type="InterPro" id="IPR007358">
    <property type="entry name" value="Nucleoid_associated_NdpA"/>
</dbReference>
<dbReference type="GO" id="GO:0009295">
    <property type="term" value="C:nucleoid"/>
    <property type="evidence" value="ECO:0007669"/>
    <property type="project" value="InterPro"/>
</dbReference>
<organism evidence="1 2">
    <name type="scientific">Selenobaculum gibii</name>
    <dbReference type="NCBI Taxonomy" id="3054208"/>
    <lineage>
        <taxon>Bacteria</taxon>
        <taxon>Bacillati</taxon>
        <taxon>Bacillota</taxon>
        <taxon>Negativicutes</taxon>
        <taxon>Selenomonadales</taxon>
        <taxon>Selenomonadaceae</taxon>
        <taxon>Selenobaculum</taxon>
    </lineage>
</organism>
<dbReference type="Pfam" id="PF04245">
    <property type="entry name" value="NA37"/>
    <property type="match status" value="1"/>
</dbReference>
<dbReference type="RefSeq" id="WP_147670521.1">
    <property type="nucleotide sequence ID" value="NZ_CP120678.1"/>
</dbReference>
<proteinExistence type="predicted"/>
<protein>
    <submittedName>
        <fullName evidence="1">Nucleoid-associated protein</fullName>
    </submittedName>
</protein>
<keyword evidence="2" id="KW-1185">Reference proteome</keyword>
<name>A0A9Y2ETH1_9FIRM</name>
<sequence>MIIINHSILHIFDFNSGVTVFSDKELAIENSVETFLLKHLEKSFTDTNLKTGNFYETSPFKSSLSSYLNEELPFVDFSKALANYAYTMIQRVENPESTDLLICDIDVDTVRYIALLKCNNRMGFVHQVMQDDGGVKNDIINHYAIMPMLSQKIDECAFINAETLEIKFTDKKYSIDGDAAFLLSDYILQCNFQLSSKDSLKAMQTIAKKIAEDHGQNSVDAIVKTKNYIVDNIEYSESVNPETLGRQVFASSPMLQEEYIKEIRTAGISSQVNLDREFAIKKTKTHRIKTDTGIELIIPVEYFENQDYVEFINNQNGTVSINLKNIAKLINK</sequence>
<evidence type="ECO:0000313" key="2">
    <source>
        <dbReference type="Proteomes" id="UP001243623"/>
    </source>
</evidence>
<dbReference type="Proteomes" id="UP001243623">
    <property type="component" value="Chromosome"/>
</dbReference>